<dbReference type="PANTHER" id="PTHR37827:SF1">
    <property type="entry name" value="HNH DOMAIN-CONTAINING PROTEIN"/>
    <property type="match status" value="1"/>
</dbReference>
<keyword evidence="1" id="KW-0540">Nuclease</keyword>
<keyword evidence="2" id="KW-1185">Reference proteome</keyword>
<accession>A0A246BP24</accession>
<dbReference type="AlphaFoldDB" id="A0A246BP24"/>
<sequence>MARRHPPSNWPPPTRPDPTCALCGRAVPALTEHHLLPRSQGRRQGVRAADLPTTLLCRPCHSFLHRTFSNAELARDYQDIGALRAHPEVQRFTRWLRTQPATKGVRVR</sequence>
<gene>
    <name evidence="1" type="ORF">CBQ26_03795</name>
</gene>
<reference evidence="1 2" key="1">
    <citation type="submission" date="2017-05" db="EMBL/GenBank/DDBJ databases">
        <title>De novo genome assembly of Deniococcus indicus strain DR1.</title>
        <authorList>
            <person name="Chauhan D."/>
            <person name="Yennamalli R.M."/>
            <person name="Priyadarshini R."/>
        </authorList>
    </citation>
    <scope>NUCLEOTIDE SEQUENCE [LARGE SCALE GENOMIC DNA]</scope>
    <source>
        <strain evidence="1 2">DR1</strain>
    </source>
</reference>
<dbReference type="GO" id="GO:0004519">
    <property type="term" value="F:endonuclease activity"/>
    <property type="evidence" value="ECO:0007669"/>
    <property type="project" value="UniProtKB-KW"/>
</dbReference>
<evidence type="ECO:0000313" key="1">
    <source>
        <dbReference type="EMBL" id="OWL97430.1"/>
    </source>
</evidence>
<protein>
    <submittedName>
        <fullName evidence="1">HNH endonuclease</fullName>
    </submittedName>
</protein>
<organism evidence="1 2">
    <name type="scientific">Deinococcus indicus</name>
    <dbReference type="NCBI Taxonomy" id="223556"/>
    <lineage>
        <taxon>Bacteria</taxon>
        <taxon>Thermotogati</taxon>
        <taxon>Deinococcota</taxon>
        <taxon>Deinococci</taxon>
        <taxon>Deinococcales</taxon>
        <taxon>Deinococcaceae</taxon>
        <taxon>Deinococcus</taxon>
    </lineage>
</organism>
<keyword evidence="1" id="KW-0255">Endonuclease</keyword>
<keyword evidence="1" id="KW-0378">Hydrolase</keyword>
<dbReference type="RefSeq" id="WP_088247253.1">
    <property type="nucleotide sequence ID" value="NZ_BNAM01000011.1"/>
</dbReference>
<comment type="caution">
    <text evidence="1">The sequence shown here is derived from an EMBL/GenBank/DDBJ whole genome shotgun (WGS) entry which is preliminary data.</text>
</comment>
<dbReference type="PANTHER" id="PTHR37827">
    <property type="entry name" value="TUDOR DOMAIN-CONTAINING PROTEIN"/>
    <property type="match status" value="1"/>
</dbReference>
<dbReference type="EMBL" id="NHMK01000009">
    <property type="protein sequence ID" value="OWL97430.1"/>
    <property type="molecule type" value="Genomic_DNA"/>
</dbReference>
<proteinExistence type="predicted"/>
<evidence type="ECO:0000313" key="2">
    <source>
        <dbReference type="Proteomes" id="UP000197208"/>
    </source>
</evidence>
<dbReference type="OrthoDB" id="9802640at2"/>
<dbReference type="Proteomes" id="UP000197208">
    <property type="component" value="Unassembled WGS sequence"/>
</dbReference>
<name>A0A246BP24_9DEIO</name>